<keyword evidence="2" id="KW-0808">Transferase</keyword>
<name>A0A5J4QVL1_9ZZZZ</name>
<sequence length="180" mass="20767">MNNQKETFLNYEADAWFKRNKAAIEIYNFHEDFVIKILNSYSISPCKVLEIGSSAGHRLNGIKKKYPESELYGIDPSVEAIEYGKTNYPQINLSVGTMDELPFEKNKFDVVIVGFVFYVVDRELLFQSIAETDRVLQNSGLLIIVDFFSEKALKNKGLLIKYIHVSLQKKLNYELSQMHL</sequence>
<dbReference type="SUPFAM" id="SSF53335">
    <property type="entry name" value="S-adenosyl-L-methionine-dependent methyltransferases"/>
    <property type="match status" value="1"/>
</dbReference>
<proteinExistence type="predicted"/>
<dbReference type="Gene3D" id="3.40.50.150">
    <property type="entry name" value="Vaccinia Virus protein VP39"/>
    <property type="match status" value="1"/>
</dbReference>
<keyword evidence="2" id="KW-0489">Methyltransferase</keyword>
<organism evidence="2">
    <name type="scientific">termite gut metagenome</name>
    <dbReference type="NCBI Taxonomy" id="433724"/>
    <lineage>
        <taxon>unclassified sequences</taxon>
        <taxon>metagenomes</taxon>
        <taxon>organismal metagenomes</taxon>
    </lineage>
</organism>
<dbReference type="EC" id="2.1.1.187" evidence="2"/>
<dbReference type="EMBL" id="SNRY01002424">
    <property type="protein sequence ID" value="KAA6325144.1"/>
    <property type="molecule type" value="Genomic_DNA"/>
</dbReference>
<dbReference type="GO" id="GO:0052911">
    <property type="term" value="F:23S rRNA (guanine(745)-N(1))-methyltransferase activity"/>
    <property type="evidence" value="ECO:0007669"/>
    <property type="project" value="UniProtKB-EC"/>
</dbReference>
<comment type="caution">
    <text evidence="2">The sequence shown here is derived from an EMBL/GenBank/DDBJ whole genome shotgun (WGS) entry which is preliminary data.</text>
</comment>
<dbReference type="Pfam" id="PF13649">
    <property type="entry name" value="Methyltransf_25"/>
    <property type="match status" value="1"/>
</dbReference>
<gene>
    <name evidence="2" type="ORF">EZS27_025601</name>
</gene>
<evidence type="ECO:0000313" key="2">
    <source>
        <dbReference type="EMBL" id="KAA6325144.1"/>
    </source>
</evidence>
<dbReference type="AlphaFoldDB" id="A0A5J4QVL1"/>
<reference evidence="2" key="1">
    <citation type="submission" date="2019-03" db="EMBL/GenBank/DDBJ databases">
        <title>Single cell metagenomics reveals metabolic interactions within the superorganism composed of flagellate Streblomastix strix and complex community of Bacteroidetes bacteria on its surface.</title>
        <authorList>
            <person name="Treitli S.C."/>
            <person name="Kolisko M."/>
            <person name="Husnik F."/>
            <person name="Keeling P."/>
            <person name="Hampl V."/>
        </authorList>
    </citation>
    <scope>NUCLEOTIDE SEQUENCE</scope>
    <source>
        <strain evidence="2">STM</strain>
    </source>
</reference>
<accession>A0A5J4QVL1</accession>
<dbReference type="CDD" id="cd02440">
    <property type="entry name" value="AdoMet_MTases"/>
    <property type="match status" value="1"/>
</dbReference>
<evidence type="ECO:0000259" key="1">
    <source>
        <dbReference type="Pfam" id="PF13649"/>
    </source>
</evidence>
<dbReference type="InterPro" id="IPR029063">
    <property type="entry name" value="SAM-dependent_MTases_sf"/>
</dbReference>
<dbReference type="InterPro" id="IPR041698">
    <property type="entry name" value="Methyltransf_25"/>
</dbReference>
<protein>
    <submittedName>
        <fullName evidence="2">23S rRNA (Guanine(745)-N(1))-methyltransferase</fullName>
        <ecNumber evidence="2">2.1.1.187</ecNumber>
    </submittedName>
</protein>
<feature type="domain" description="Methyltransferase" evidence="1">
    <location>
        <begin position="48"/>
        <end position="140"/>
    </location>
</feature>